<dbReference type="CDD" id="cd05233">
    <property type="entry name" value="SDR_c"/>
    <property type="match status" value="1"/>
</dbReference>
<gene>
    <name evidence="5" type="ORF">M2152_001592</name>
</gene>
<dbReference type="EMBL" id="JARXVQ010000001">
    <property type="protein sequence ID" value="MDH6181410.1"/>
    <property type="molecule type" value="Genomic_DNA"/>
</dbReference>
<organism evidence="5 6">
    <name type="scientific">Antiquaquibacter oligotrophicus</name>
    <dbReference type="NCBI Taxonomy" id="2880260"/>
    <lineage>
        <taxon>Bacteria</taxon>
        <taxon>Bacillati</taxon>
        <taxon>Actinomycetota</taxon>
        <taxon>Actinomycetes</taxon>
        <taxon>Micrococcales</taxon>
        <taxon>Microbacteriaceae</taxon>
        <taxon>Antiquaquibacter</taxon>
    </lineage>
</organism>
<feature type="domain" description="Ketoreductase" evidence="4">
    <location>
        <begin position="6"/>
        <end position="182"/>
    </location>
</feature>
<sequence length="263" mass="28468">MVVSLGTALITGATAGIGAEFAVQLAARGHDLVLVARDEQRLERMADALRGRGVGVEVLAADLSEPAGVARVVGRVDDETRPIEVVVNNAGFGLHTDFDLSPVEDEVRLLEVLATAPLRINHAALRSMVARGRGRIVNVTSVAAFAPLGSYSAAKAWLHTFSRWANAFYRPAGVTVTALAPGYVRTEFHARVGLERSSMAPEWLWLNVEPVVRQALRDSDRGRAMSIPSARYAVIARIASALPLGVISWVARRERWGFSRRRG</sequence>
<evidence type="ECO:0000256" key="1">
    <source>
        <dbReference type="ARBA" id="ARBA00006484"/>
    </source>
</evidence>
<dbReference type="PANTHER" id="PTHR44196:SF2">
    <property type="entry name" value="SHORT-CHAIN DEHYDROGENASE-RELATED"/>
    <property type="match status" value="1"/>
</dbReference>
<comment type="caution">
    <text evidence="5">The sequence shown here is derived from an EMBL/GenBank/DDBJ whole genome shotgun (WGS) entry which is preliminary data.</text>
</comment>
<keyword evidence="6" id="KW-1185">Reference proteome</keyword>
<evidence type="ECO:0000259" key="4">
    <source>
        <dbReference type="SMART" id="SM00822"/>
    </source>
</evidence>
<evidence type="ECO:0000313" key="6">
    <source>
        <dbReference type="Proteomes" id="UP001160142"/>
    </source>
</evidence>
<dbReference type="InterPro" id="IPR036291">
    <property type="entry name" value="NAD(P)-bd_dom_sf"/>
</dbReference>
<keyword evidence="2" id="KW-0560">Oxidoreductase</keyword>
<dbReference type="InterPro" id="IPR057326">
    <property type="entry name" value="KR_dom"/>
</dbReference>
<name>A0ABT6KN25_9MICO</name>
<dbReference type="PRINTS" id="PR00081">
    <property type="entry name" value="GDHRDH"/>
</dbReference>
<accession>A0ABT6KN25</accession>
<dbReference type="PANTHER" id="PTHR44196">
    <property type="entry name" value="DEHYDROGENASE/REDUCTASE SDR FAMILY MEMBER 7B"/>
    <property type="match status" value="1"/>
</dbReference>
<proteinExistence type="inferred from homology"/>
<dbReference type="Pfam" id="PF00106">
    <property type="entry name" value="adh_short"/>
    <property type="match status" value="1"/>
</dbReference>
<dbReference type="SUPFAM" id="SSF51735">
    <property type="entry name" value="NAD(P)-binding Rossmann-fold domains"/>
    <property type="match status" value="1"/>
</dbReference>
<dbReference type="RefSeq" id="WP_322133726.1">
    <property type="nucleotide sequence ID" value="NZ_CP085036.1"/>
</dbReference>
<dbReference type="PRINTS" id="PR00080">
    <property type="entry name" value="SDRFAMILY"/>
</dbReference>
<evidence type="ECO:0000256" key="3">
    <source>
        <dbReference type="RuleBase" id="RU000363"/>
    </source>
</evidence>
<dbReference type="Proteomes" id="UP001160142">
    <property type="component" value="Unassembled WGS sequence"/>
</dbReference>
<protein>
    <submittedName>
        <fullName evidence="5">Short-subunit dehydrogenase</fullName>
    </submittedName>
</protein>
<dbReference type="InterPro" id="IPR002347">
    <property type="entry name" value="SDR_fam"/>
</dbReference>
<dbReference type="SMART" id="SM00822">
    <property type="entry name" value="PKS_KR"/>
    <property type="match status" value="1"/>
</dbReference>
<reference evidence="5 6" key="1">
    <citation type="submission" date="2023-04" db="EMBL/GenBank/DDBJ databases">
        <title>Genome Encyclopedia of Bacteria and Archaea VI: Functional Genomics of Type Strains.</title>
        <authorList>
            <person name="Whitman W."/>
        </authorList>
    </citation>
    <scope>NUCLEOTIDE SEQUENCE [LARGE SCALE GENOMIC DNA]</scope>
    <source>
        <strain evidence="5 6">SG_E_30_P1</strain>
    </source>
</reference>
<dbReference type="Gene3D" id="3.40.50.720">
    <property type="entry name" value="NAD(P)-binding Rossmann-like Domain"/>
    <property type="match status" value="1"/>
</dbReference>
<dbReference type="PIRSF" id="PIRSF000126">
    <property type="entry name" value="11-beta-HSD1"/>
    <property type="match status" value="1"/>
</dbReference>
<evidence type="ECO:0000313" key="5">
    <source>
        <dbReference type="EMBL" id="MDH6181410.1"/>
    </source>
</evidence>
<evidence type="ECO:0000256" key="2">
    <source>
        <dbReference type="ARBA" id="ARBA00023002"/>
    </source>
</evidence>
<comment type="similarity">
    <text evidence="1 3">Belongs to the short-chain dehydrogenases/reductases (SDR) family.</text>
</comment>